<evidence type="ECO:0000256" key="6">
    <source>
        <dbReference type="SAM" id="MobiDB-lite"/>
    </source>
</evidence>
<dbReference type="InterPro" id="IPR012340">
    <property type="entry name" value="NA-bd_OB-fold"/>
</dbReference>
<dbReference type="EMBL" id="JH711589">
    <property type="protein sequence ID" value="EIW75262.1"/>
    <property type="molecule type" value="Genomic_DNA"/>
</dbReference>
<dbReference type="SUPFAM" id="SSF50249">
    <property type="entry name" value="Nucleic acid-binding proteins"/>
    <property type="match status" value="1"/>
</dbReference>
<evidence type="ECO:0000259" key="7">
    <source>
        <dbReference type="Pfam" id="PF03876"/>
    </source>
</evidence>
<dbReference type="Proteomes" id="UP000053558">
    <property type="component" value="Unassembled WGS sequence"/>
</dbReference>
<dbReference type="PANTHER" id="PTHR12709">
    <property type="entry name" value="DNA-DIRECTED RNA POLYMERASE II, III"/>
    <property type="match status" value="1"/>
</dbReference>
<reference evidence="10" key="1">
    <citation type="journal article" date="2012" name="Science">
        <title>The Paleozoic origin of enzymatic lignin decomposition reconstructed from 31 fungal genomes.</title>
        <authorList>
            <person name="Floudas D."/>
            <person name="Binder M."/>
            <person name="Riley R."/>
            <person name="Barry K."/>
            <person name="Blanchette R.A."/>
            <person name="Henrissat B."/>
            <person name="Martinez A.T."/>
            <person name="Otillar R."/>
            <person name="Spatafora J.W."/>
            <person name="Yadav J.S."/>
            <person name="Aerts A."/>
            <person name="Benoit I."/>
            <person name="Boyd A."/>
            <person name="Carlson A."/>
            <person name="Copeland A."/>
            <person name="Coutinho P.M."/>
            <person name="de Vries R.P."/>
            <person name="Ferreira P."/>
            <person name="Findley K."/>
            <person name="Foster B."/>
            <person name="Gaskell J."/>
            <person name="Glotzer D."/>
            <person name="Gorecki P."/>
            <person name="Heitman J."/>
            <person name="Hesse C."/>
            <person name="Hori C."/>
            <person name="Igarashi K."/>
            <person name="Jurgens J.A."/>
            <person name="Kallen N."/>
            <person name="Kersten P."/>
            <person name="Kohler A."/>
            <person name="Kuees U."/>
            <person name="Kumar T.K.A."/>
            <person name="Kuo A."/>
            <person name="LaButti K."/>
            <person name="Larrondo L.F."/>
            <person name="Lindquist E."/>
            <person name="Ling A."/>
            <person name="Lombard V."/>
            <person name="Lucas S."/>
            <person name="Lundell T."/>
            <person name="Martin R."/>
            <person name="McLaughlin D.J."/>
            <person name="Morgenstern I."/>
            <person name="Morin E."/>
            <person name="Murat C."/>
            <person name="Nagy L.G."/>
            <person name="Nolan M."/>
            <person name="Ohm R.A."/>
            <person name="Patyshakuliyeva A."/>
            <person name="Rokas A."/>
            <person name="Ruiz-Duenas F.J."/>
            <person name="Sabat G."/>
            <person name="Salamov A."/>
            <person name="Samejima M."/>
            <person name="Schmutz J."/>
            <person name="Slot J.C."/>
            <person name="St John F."/>
            <person name="Stenlid J."/>
            <person name="Sun H."/>
            <person name="Sun S."/>
            <person name="Syed K."/>
            <person name="Tsang A."/>
            <person name="Wiebenga A."/>
            <person name="Young D."/>
            <person name="Pisabarro A."/>
            <person name="Eastwood D.C."/>
            <person name="Martin F."/>
            <person name="Cullen D."/>
            <person name="Grigoriev I.V."/>
            <person name="Hibbett D.S."/>
        </authorList>
    </citation>
    <scope>NUCLEOTIDE SEQUENCE [LARGE SCALE GENOMIC DNA]</scope>
    <source>
        <strain evidence="10">RWD-64-598 SS2</strain>
    </source>
</reference>
<dbReference type="InterPro" id="IPR045113">
    <property type="entry name" value="Rpb7-like"/>
</dbReference>
<feature type="region of interest" description="Disordered" evidence="6">
    <location>
        <begin position="171"/>
        <end position="191"/>
    </location>
</feature>
<keyword evidence="5" id="KW-0539">Nucleus</keyword>
<dbReference type="InterPro" id="IPR036898">
    <property type="entry name" value="RNA_pol_Rpb7-like_N_sf"/>
</dbReference>
<dbReference type="OrthoDB" id="10256606at2759"/>
<accession>A0A5M3M7K4</accession>
<evidence type="ECO:0000256" key="2">
    <source>
        <dbReference type="ARBA" id="ARBA00009307"/>
    </source>
</evidence>
<evidence type="ECO:0000256" key="1">
    <source>
        <dbReference type="ARBA" id="ARBA00004123"/>
    </source>
</evidence>
<comment type="similarity">
    <text evidence="2">Belongs to the eukaryotic RPB7/RPC8 RNA polymerase subunit family.</text>
</comment>
<proteinExistence type="inferred from homology"/>
<evidence type="ECO:0000313" key="9">
    <source>
        <dbReference type="EMBL" id="EIW75262.1"/>
    </source>
</evidence>
<comment type="subcellular location">
    <subcellularLocation>
        <location evidence="1">Nucleus</location>
    </subcellularLocation>
</comment>
<dbReference type="SUPFAM" id="SSF88798">
    <property type="entry name" value="N-terminal, heterodimerisation domain of RBP7 (RpoE)"/>
    <property type="match status" value="1"/>
</dbReference>
<evidence type="ECO:0000256" key="3">
    <source>
        <dbReference type="ARBA" id="ARBA00022478"/>
    </source>
</evidence>
<dbReference type="InterPro" id="IPR005576">
    <property type="entry name" value="Rpb7-like_N"/>
</dbReference>
<dbReference type="GO" id="GO:0006384">
    <property type="term" value="P:transcription initiation at RNA polymerase III promoter"/>
    <property type="evidence" value="ECO:0007669"/>
    <property type="project" value="TreeGrafter"/>
</dbReference>
<dbReference type="FunFam" id="3.30.1490.120:FF:000001">
    <property type="entry name" value="DNA-directed RNA polymerase II subunit RPB7"/>
    <property type="match status" value="1"/>
</dbReference>
<dbReference type="GO" id="GO:0005666">
    <property type="term" value="C:RNA polymerase III complex"/>
    <property type="evidence" value="ECO:0007669"/>
    <property type="project" value="TreeGrafter"/>
</dbReference>
<dbReference type="GeneID" id="19206296"/>
<dbReference type="CDD" id="cd04330">
    <property type="entry name" value="RNAP_III_Rpc25_N"/>
    <property type="match status" value="1"/>
</dbReference>
<name>A0A5M3M7K4_CONPW</name>
<dbReference type="KEGG" id="cput:CONPUDRAFT_169647"/>
<feature type="domain" description="RNA polymerase III subunit Rpc25" evidence="8">
    <location>
        <begin position="83"/>
        <end position="214"/>
    </location>
</feature>
<evidence type="ECO:0008006" key="11">
    <source>
        <dbReference type="Google" id="ProtNLM"/>
    </source>
</evidence>
<keyword evidence="10" id="KW-1185">Reference proteome</keyword>
<evidence type="ECO:0000313" key="10">
    <source>
        <dbReference type="Proteomes" id="UP000053558"/>
    </source>
</evidence>
<comment type="caution">
    <text evidence="9">The sequence shown here is derived from an EMBL/GenBank/DDBJ whole genome shotgun (WGS) entry which is preliminary data.</text>
</comment>
<sequence>MFQLSIIKDTVPLHPATFGQAPEAALKHALNKKYANRVLHNVGLCVAVFDLVSAGSGRVRYGDGLLYYKVAFRMVVFRPFVGEVVIARVRSADEEGVRLTMGFFDDMYVPLAYLPQPSAFDPSERAHFWLPSSDDDTETAPADLLDSPKDARMYIDAGEVLRVRVESDMFCDDEPGPPRAGEGGVAPPPVRERRAPYSVVCSISEQGLGPVAWWKAAQVEGGEDEMMEE</sequence>
<dbReference type="OMA" id="LGPTLWW"/>
<feature type="domain" description="RNA polymerase Rpb7-like N-terminal" evidence="7">
    <location>
        <begin position="8"/>
        <end position="64"/>
    </location>
</feature>
<evidence type="ECO:0000256" key="4">
    <source>
        <dbReference type="ARBA" id="ARBA00023163"/>
    </source>
</evidence>
<dbReference type="RefSeq" id="XP_007774676.1">
    <property type="nucleotide sequence ID" value="XM_007776486.1"/>
</dbReference>
<keyword evidence="3" id="KW-0240">DNA-directed RNA polymerase</keyword>
<dbReference type="Gene3D" id="3.30.1490.120">
    <property type="entry name" value="RNA polymerase Rpb7-like, N-terminal domain"/>
    <property type="match status" value="1"/>
</dbReference>
<organism evidence="9 10">
    <name type="scientific">Coniophora puteana (strain RWD-64-598)</name>
    <name type="common">Brown rot fungus</name>
    <dbReference type="NCBI Taxonomy" id="741705"/>
    <lineage>
        <taxon>Eukaryota</taxon>
        <taxon>Fungi</taxon>
        <taxon>Dikarya</taxon>
        <taxon>Basidiomycota</taxon>
        <taxon>Agaricomycotina</taxon>
        <taxon>Agaricomycetes</taxon>
        <taxon>Agaricomycetidae</taxon>
        <taxon>Boletales</taxon>
        <taxon>Coniophorineae</taxon>
        <taxon>Coniophoraceae</taxon>
        <taxon>Coniophora</taxon>
    </lineage>
</organism>
<protein>
    <recommendedName>
        <fullName evidence="11">Polymerase III polypeptide H</fullName>
    </recommendedName>
</protein>
<dbReference type="PANTHER" id="PTHR12709:SF1">
    <property type="entry name" value="DNA-DIRECTED RNA POLYMERASE III SUBUNIT RPC8"/>
    <property type="match status" value="1"/>
</dbReference>
<gene>
    <name evidence="9" type="ORF">CONPUDRAFT_169647</name>
</gene>
<evidence type="ECO:0000256" key="5">
    <source>
        <dbReference type="ARBA" id="ARBA00023242"/>
    </source>
</evidence>
<dbReference type="InterPro" id="IPR013238">
    <property type="entry name" value="RNA_pol_III_Rbc25"/>
</dbReference>
<dbReference type="Pfam" id="PF03876">
    <property type="entry name" value="SHS2_Rpb7-N"/>
    <property type="match status" value="1"/>
</dbReference>
<dbReference type="AlphaFoldDB" id="A0A5M3M7K4"/>
<evidence type="ECO:0000259" key="8">
    <source>
        <dbReference type="Pfam" id="PF08292"/>
    </source>
</evidence>
<keyword evidence="4" id="KW-0804">Transcription</keyword>
<dbReference type="Pfam" id="PF08292">
    <property type="entry name" value="RNA_pol_Rbc25"/>
    <property type="match status" value="1"/>
</dbReference>
<dbReference type="Gene3D" id="2.40.50.140">
    <property type="entry name" value="Nucleic acid-binding proteins"/>
    <property type="match status" value="1"/>
</dbReference>